<dbReference type="SUPFAM" id="SSF52058">
    <property type="entry name" value="L domain-like"/>
    <property type="match status" value="1"/>
</dbReference>
<evidence type="ECO:0000313" key="2">
    <source>
        <dbReference type="EMBL" id="KAL2793573.1"/>
    </source>
</evidence>
<evidence type="ECO:0000313" key="3">
    <source>
        <dbReference type="Proteomes" id="UP001610563"/>
    </source>
</evidence>
<protein>
    <recommendedName>
        <fullName evidence="4">GPI-anchored cell wall organization protein Ecm33</fullName>
    </recommendedName>
</protein>
<gene>
    <name evidence="2" type="ORF">BJX66DRAFT_223830</name>
</gene>
<evidence type="ECO:0000256" key="1">
    <source>
        <dbReference type="SAM" id="SignalP"/>
    </source>
</evidence>
<feature type="chain" id="PRO_5046658521" description="GPI-anchored cell wall organization protein Ecm33" evidence="1">
    <location>
        <begin position="19"/>
        <end position="302"/>
    </location>
</feature>
<organism evidence="2 3">
    <name type="scientific">Aspergillus keveii</name>
    <dbReference type="NCBI Taxonomy" id="714993"/>
    <lineage>
        <taxon>Eukaryota</taxon>
        <taxon>Fungi</taxon>
        <taxon>Dikarya</taxon>
        <taxon>Ascomycota</taxon>
        <taxon>Pezizomycotina</taxon>
        <taxon>Eurotiomycetes</taxon>
        <taxon>Eurotiomycetidae</taxon>
        <taxon>Eurotiales</taxon>
        <taxon>Aspergillaceae</taxon>
        <taxon>Aspergillus</taxon>
        <taxon>Aspergillus subgen. Nidulantes</taxon>
    </lineage>
</organism>
<keyword evidence="1" id="KW-0732">Signal</keyword>
<accession>A0ABR4G3M8</accession>
<feature type="signal peptide" evidence="1">
    <location>
        <begin position="1"/>
        <end position="18"/>
    </location>
</feature>
<dbReference type="EMBL" id="JBFTWV010000056">
    <property type="protein sequence ID" value="KAL2793573.1"/>
    <property type="molecule type" value="Genomic_DNA"/>
</dbReference>
<comment type="caution">
    <text evidence="2">The sequence shown here is derived from an EMBL/GenBank/DDBJ whole genome shotgun (WGS) entry which is preliminary data.</text>
</comment>
<proteinExistence type="predicted"/>
<dbReference type="Proteomes" id="UP001610563">
    <property type="component" value="Unassembled WGS sequence"/>
</dbReference>
<name>A0ABR4G3M8_9EURO</name>
<keyword evidence="3" id="KW-1185">Reference proteome</keyword>
<reference evidence="2 3" key="1">
    <citation type="submission" date="2024-07" db="EMBL/GenBank/DDBJ databases">
        <title>Section-level genome sequencing and comparative genomics of Aspergillus sections Usti and Cavernicolus.</title>
        <authorList>
            <consortium name="Lawrence Berkeley National Laboratory"/>
            <person name="Nybo J.L."/>
            <person name="Vesth T.C."/>
            <person name="Theobald S."/>
            <person name="Frisvad J.C."/>
            <person name="Larsen T.O."/>
            <person name="Kjaerboelling I."/>
            <person name="Rothschild-Mancinelli K."/>
            <person name="Lyhne E.K."/>
            <person name="Kogle M.E."/>
            <person name="Barry K."/>
            <person name="Clum A."/>
            <person name="Na H."/>
            <person name="Ledsgaard L."/>
            <person name="Lin J."/>
            <person name="Lipzen A."/>
            <person name="Kuo A."/>
            <person name="Riley R."/>
            <person name="Mondo S."/>
            <person name="Labutti K."/>
            <person name="Haridas S."/>
            <person name="Pangalinan J."/>
            <person name="Salamov A.A."/>
            <person name="Simmons B.A."/>
            <person name="Magnuson J.K."/>
            <person name="Chen J."/>
            <person name="Drula E."/>
            <person name="Henrissat B."/>
            <person name="Wiebenga A."/>
            <person name="Lubbers R.J."/>
            <person name="Gomes A.C."/>
            <person name="Makela M.R."/>
            <person name="Stajich J."/>
            <person name="Grigoriev I.V."/>
            <person name="Mortensen U.H."/>
            <person name="De Vries R.P."/>
            <person name="Baker S.E."/>
            <person name="Andersen M.R."/>
        </authorList>
    </citation>
    <scope>NUCLEOTIDE SEQUENCE [LARGE SCALE GENOMIC DNA]</scope>
    <source>
        <strain evidence="2 3">CBS 209.92</strain>
    </source>
</reference>
<evidence type="ECO:0008006" key="4">
    <source>
        <dbReference type="Google" id="ProtNLM"/>
    </source>
</evidence>
<sequence>MILLSALLFGVFWIGTHAQECEANPSDEYSTTLTISSPDQLRAFDNCTRILGGFDILNNFTGSFVLNSVTNISGFIMFDSLRDPAHGLNALEMANLQWIMGVRLPDATTLSRVQLPSLEVVSEDMKIALAPEGSWFDLAALKRVGSLSIRGLRADASLPSLETVDSVLSINSDPYYGVNVSSTPFNIDLPVLREAGALSFYGQIRNLSLPSLAVLNHDASITTGGLSVRADSVEFPGVSLPSLVEVIGELDFEGHIPRGIRIDLPDFEHTNASIIIKTNSAVEISSSLENLGELYIRGQLTA</sequence>